<name>A0AAD9VQX6_9HYME</name>
<keyword evidence="2" id="KW-1185">Reference proteome</keyword>
<reference evidence="1" key="2">
    <citation type="journal article" date="2023" name="Commun. Biol.">
        <title>Intrasexual cuticular hydrocarbon dimorphism in a wasp sheds light on hydrocarbon biosynthesis genes in Hymenoptera.</title>
        <authorList>
            <person name="Moris V.C."/>
            <person name="Podsiadlowski L."/>
            <person name="Martin S."/>
            <person name="Oeyen J.P."/>
            <person name="Donath A."/>
            <person name="Petersen M."/>
            <person name="Wilbrandt J."/>
            <person name="Misof B."/>
            <person name="Liedtke D."/>
            <person name="Thamm M."/>
            <person name="Scheiner R."/>
            <person name="Schmitt T."/>
            <person name="Niehuis O."/>
        </authorList>
    </citation>
    <scope>NUCLEOTIDE SEQUENCE</scope>
    <source>
        <strain evidence="1">GBR_01_08_01A</strain>
    </source>
</reference>
<evidence type="ECO:0000313" key="1">
    <source>
        <dbReference type="EMBL" id="KAK2583831.1"/>
    </source>
</evidence>
<dbReference type="Proteomes" id="UP001258017">
    <property type="component" value="Unassembled WGS sequence"/>
</dbReference>
<organism evidence="1 2">
    <name type="scientific">Odynerus spinipes</name>
    <dbReference type="NCBI Taxonomy" id="1348599"/>
    <lineage>
        <taxon>Eukaryota</taxon>
        <taxon>Metazoa</taxon>
        <taxon>Ecdysozoa</taxon>
        <taxon>Arthropoda</taxon>
        <taxon>Hexapoda</taxon>
        <taxon>Insecta</taxon>
        <taxon>Pterygota</taxon>
        <taxon>Neoptera</taxon>
        <taxon>Endopterygota</taxon>
        <taxon>Hymenoptera</taxon>
        <taxon>Apocrita</taxon>
        <taxon>Aculeata</taxon>
        <taxon>Vespoidea</taxon>
        <taxon>Vespidae</taxon>
        <taxon>Eumeninae</taxon>
        <taxon>Odynerus</taxon>
    </lineage>
</organism>
<proteinExistence type="predicted"/>
<gene>
    <name evidence="1" type="ORF">KPH14_009725</name>
</gene>
<dbReference type="EMBL" id="JAIFRP010000030">
    <property type="protein sequence ID" value="KAK2583831.1"/>
    <property type="molecule type" value="Genomic_DNA"/>
</dbReference>
<dbReference type="AlphaFoldDB" id="A0AAD9VQX6"/>
<comment type="caution">
    <text evidence="1">The sequence shown here is derived from an EMBL/GenBank/DDBJ whole genome shotgun (WGS) entry which is preliminary data.</text>
</comment>
<accession>A0AAD9VQX6</accession>
<evidence type="ECO:0000313" key="2">
    <source>
        <dbReference type="Proteomes" id="UP001258017"/>
    </source>
</evidence>
<protein>
    <submittedName>
        <fullName evidence="1">Uncharacterized protein</fullName>
    </submittedName>
</protein>
<reference evidence="1" key="1">
    <citation type="submission" date="2021-08" db="EMBL/GenBank/DDBJ databases">
        <authorList>
            <person name="Misof B."/>
            <person name="Oliver O."/>
            <person name="Podsiadlowski L."/>
            <person name="Donath A."/>
            <person name="Peters R."/>
            <person name="Mayer C."/>
            <person name="Rust J."/>
            <person name="Gunkel S."/>
            <person name="Lesny P."/>
            <person name="Martin S."/>
            <person name="Oeyen J.P."/>
            <person name="Petersen M."/>
            <person name="Panagiotis P."/>
            <person name="Wilbrandt J."/>
            <person name="Tanja T."/>
        </authorList>
    </citation>
    <scope>NUCLEOTIDE SEQUENCE</scope>
    <source>
        <strain evidence="1">GBR_01_08_01A</strain>
        <tissue evidence="1">Thorax + abdomen</tissue>
    </source>
</reference>
<sequence length="78" mass="8732">MREESDQKRNCKNQTVNPIDVNVNKHCSLPDLMIDPLCIKETDSLSISTTAVTDLADIPTRQIVDNLTIAATTHLVRR</sequence>